<gene>
    <name evidence="1" type="ORF">An04g02960</name>
</gene>
<proteinExistence type="predicted"/>
<dbReference type="KEGG" id="ang:An04g02960"/>
<accession>A0AAJ8BY49</accession>
<dbReference type="VEuPathDB" id="FungiDB:An04g02960"/>
<organism evidence="1">
    <name type="scientific">Aspergillus niger</name>
    <dbReference type="NCBI Taxonomy" id="5061"/>
    <lineage>
        <taxon>Eukaryota</taxon>
        <taxon>Fungi</taxon>
        <taxon>Dikarya</taxon>
        <taxon>Ascomycota</taxon>
        <taxon>Pezizomycotina</taxon>
        <taxon>Eurotiomycetes</taxon>
        <taxon>Eurotiomycetidae</taxon>
        <taxon>Eurotiales</taxon>
        <taxon>Aspergillaceae</taxon>
        <taxon>Aspergillus</taxon>
        <taxon>Aspergillus subgen. Circumdati</taxon>
    </lineage>
</organism>
<dbReference type="AlphaFoldDB" id="A0AAJ8BY49"/>
<sequence>MYGVVPDRVSGSEDRTIYLFAVDLGAEKPGGSLSDSMSSLLVDIIAQNISAPKRPQPTPPA</sequence>
<reference evidence="1" key="2">
    <citation type="submission" date="2025-08" db="UniProtKB">
        <authorList>
            <consortium name="RefSeq"/>
        </authorList>
    </citation>
    <scope>IDENTIFICATION</scope>
</reference>
<protein>
    <submittedName>
        <fullName evidence="1">Uncharacterized protein</fullName>
    </submittedName>
</protein>
<dbReference type="RefSeq" id="XP_059606055.1">
    <property type="nucleotide sequence ID" value="XM_059747396.1"/>
</dbReference>
<reference evidence="1" key="1">
    <citation type="submission" date="2025-02" db="EMBL/GenBank/DDBJ databases">
        <authorList>
            <consortium name="NCBI Genome Project"/>
        </authorList>
    </citation>
    <scope>NUCLEOTIDE SEQUENCE</scope>
</reference>
<evidence type="ECO:0000313" key="1">
    <source>
        <dbReference type="RefSeq" id="XP_059606055.1"/>
    </source>
</evidence>
<name>A0AAJ8BY49_ASPNG</name>
<dbReference type="GeneID" id="84590839"/>